<protein>
    <submittedName>
        <fullName evidence="2">Uncharacterized protein</fullName>
    </submittedName>
</protein>
<feature type="compositionally biased region" description="Basic residues" evidence="1">
    <location>
        <begin position="118"/>
        <end position="159"/>
    </location>
</feature>
<accession>A0A6J4MTX6</accession>
<feature type="compositionally biased region" description="Low complexity" evidence="1">
    <location>
        <begin position="1"/>
        <end position="16"/>
    </location>
</feature>
<sequence>WDSWTRQRPQRTTWRPRPTRRCRAQGSAAPAHPPELSRNDASGTSGCWPTSRPQDVPSPRASGSGSSPHCARPRAAGPFPASTSGPRPRLTAASHPHRAPPAVHHRLPLAAVPPPCRSRTRRSVRPLLPRHRQSPRRRVPRRRRHRPRGPHRRRVTTTA</sequence>
<evidence type="ECO:0000256" key="1">
    <source>
        <dbReference type="SAM" id="MobiDB-lite"/>
    </source>
</evidence>
<evidence type="ECO:0000313" key="2">
    <source>
        <dbReference type="EMBL" id="CAA9367201.1"/>
    </source>
</evidence>
<name>A0A6J4MTX6_9ACTN</name>
<feature type="compositionally biased region" description="Basic residues" evidence="1">
    <location>
        <begin position="95"/>
        <end position="107"/>
    </location>
</feature>
<organism evidence="2">
    <name type="scientific">uncultured Nocardioidaceae bacterium</name>
    <dbReference type="NCBI Taxonomy" id="253824"/>
    <lineage>
        <taxon>Bacteria</taxon>
        <taxon>Bacillati</taxon>
        <taxon>Actinomycetota</taxon>
        <taxon>Actinomycetes</taxon>
        <taxon>Propionibacteriales</taxon>
        <taxon>Nocardioidaceae</taxon>
        <taxon>environmental samples</taxon>
    </lineage>
</organism>
<dbReference type="EMBL" id="CADCUI010000087">
    <property type="protein sequence ID" value="CAA9367201.1"/>
    <property type="molecule type" value="Genomic_DNA"/>
</dbReference>
<dbReference type="AlphaFoldDB" id="A0A6J4MTX6"/>
<feature type="region of interest" description="Disordered" evidence="1">
    <location>
        <begin position="1"/>
        <end position="159"/>
    </location>
</feature>
<feature type="compositionally biased region" description="Polar residues" evidence="1">
    <location>
        <begin position="39"/>
        <end position="53"/>
    </location>
</feature>
<proteinExistence type="predicted"/>
<feature type="compositionally biased region" description="Low complexity" evidence="1">
    <location>
        <begin position="57"/>
        <end position="68"/>
    </location>
</feature>
<reference evidence="2" key="1">
    <citation type="submission" date="2020-02" db="EMBL/GenBank/DDBJ databases">
        <authorList>
            <person name="Meier V. D."/>
        </authorList>
    </citation>
    <scope>NUCLEOTIDE SEQUENCE</scope>
    <source>
        <strain evidence="2">AVDCRST_MAG34</strain>
    </source>
</reference>
<feature type="non-terminal residue" evidence="2">
    <location>
        <position position="1"/>
    </location>
</feature>
<feature type="non-terminal residue" evidence="2">
    <location>
        <position position="159"/>
    </location>
</feature>
<gene>
    <name evidence="2" type="ORF">AVDCRST_MAG34-3079</name>
</gene>